<dbReference type="Pfam" id="PF13459">
    <property type="entry name" value="Fer4_15"/>
    <property type="match status" value="1"/>
</dbReference>
<dbReference type="EMBL" id="JAVLUS010000020">
    <property type="protein sequence ID" value="MDS1116108.1"/>
    <property type="molecule type" value="Genomic_DNA"/>
</dbReference>
<sequence>MSSPQPTTLTVDRVACAGHGLCYGVAPDLIDADDQGDPVVPERTLTPDEAAQASEAVSMCPERALALLNTNSTTTKDQ</sequence>
<dbReference type="SUPFAM" id="SSF54862">
    <property type="entry name" value="4Fe-4S ferredoxins"/>
    <property type="match status" value="1"/>
</dbReference>
<protein>
    <submittedName>
        <fullName evidence="2">Ferredoxin</fullName>
    </submittedName>
</protein>
<keyword evidence="4" id="KW-1185">Reference proteome</keyword>
<dbReference type="EMBL" id="FNLM01000034">
    <property type="protein sequence ID" value="SDU67056.1"/>
    <property type="molecule type" value="Genomic_DNA"/>
</dbReference>
<gene>
    <name evidence="1" type="ORF">RD149_20390</name>
    <name evidence="2" type="ORF">SAMN04488548_1343159</name>
</gene>
<dbReference type="Gene3D" id="3.30.70.20">
    <property type="match status" value="1"/>
</dbReference>
<name>A0A1H2KFA7_9ACTN</name>
<evidence type="ECO:0000313" key="2">
    <source>
        <dbReference type="EMBL" id="SDU67056.1"/>
    </source>
</evidence>
<accession>A0A1H2KFA7</accession>
<reference evidence="2 3" key="1">
    <citation type="submission" date="2016-10" db="EMBL/GenBank/DDBJ databases">
        <authorList>
            <person name="de Groot N.N."/>
        </authorList>
    </citation>
    <scope>NUCLEOTIDE SEQUENCE [LARGE SCALE GENOMIC DNA]</scope>
    <source>
        <strain evidence="2 3">DSM 44215</strain>
    </source>
</reference>
<dbReference type="AlphaFoldDB" id="A0A1H2KFA7"/>
<evidence type="ECO:0000313" key="4">
    <source>
        <dbReference type="Proteomes" id="UP001265083"/>
    </source>
</evidence>
<dbReference type="Proteomes" id="UP001265083">
    <property type="component" value="Unassembled WGS sequence"/>
</dbReference>
<evidence type="ECO:0000313" key="1">
    <source>
        <dbReference type="EMBL" id="MDS1116108.1"/>
    </source>
</evidence>
<reference evidence="1 4" key="2">
    <citation type="submission" date="2023-08" db="EMBL/GenBank/DDBJ databases">
        <title>Bioegradation of LLDPE and BLDPE plastic by marine bacteria from coast plastic debris.</title>
        <authorList>
            <person name="Rong Z."/>
        </authorList>
    </citation>
    <scope>NUCLEOTIDE SEQUENCE [LARGE SCALE GENOMIC DNA]</scope>
    <source>
        <strain evidence="1 4">Z-2</strain>
    </source>
</reference>
<organism evidence="2 3">
    <name type="scientific">Gordonia westfalica</name>
    <dbReference type="NCBI Taxonomy" id="158898"/>
    <lineage>
        <taxon>Bacteria</taxon>
        <taxon>Bacillati</taxon>
        <taxon>Actinomycetota</taxon>
        <taxon>Actinomycetes</taxon>
        <taxon>Mycobacteriales</taxon>
        <taxon>Gordoniaceae</taxon>
        <taxon>Gordonia</taxon>
    </lineage>
</organism>
<proteinExistence type="predicted"/>
<dbReference type="RefSeq" id="WP_099047871.1">
    <property type="nucleotide sequence ID" value="NZ_FNLM01000034.1"/>
</dbReference>
<evidence type="ECO:0000313" key="3">
    <source>
        <dbReference type="Proteomes" id="UP000183180"/>
    </source>
</evidence>
<dbReference type="Proteomes" id="UP000183180">
    <property type="component" value="Unassembled WGS sequence"/>
</dbReference>
<dbReference type="STRING" id="158898.SAMN04488548_1343159"/>
<dbReference type="OrthoDB" id="3215519at2"/>